<dbReference type="AlphaFoldDB" id="A0A2A2WUS4"/>
<dbReference type="PROSITE" id="PS51318">
    <property type="entry name" value="TAT"/>
    <property type="match status" value="1"/>
</dbReference>
<dbReference type="EMBL" id="NTGA01000001">
    <property type="protein sequence ID" value="PAY24969.1"/>
    <property type="molecule type" value="Genomic_DNA"/>
</dbReference>
<keyword evidence="3" id="KW-1185">Reference proteome</keyword>
<gene>
    <name evidence="2" type="ORF">CEY15_00410</name>
</gene>
<accession>A0A2A2WUS4</accession>
<dbReference type="OrthoDB" id="9994529at2"/>
<name>A0A2A2WUS4_9ACTN</name>
<comment type="caution">
    <text evidence="2">The sequence shown here is derived from an EMBL/GenBank/DDBJ whole genome shotgun (WGS) entry which is preliminary data.</text>
</comment>
<evidence type="ECO:0000256" key="1">
    <source>
        <dbReference type="SAM" id="MobiDB-lite"/>
    </source>
</evidence>
<reference evidence="3" key="1">
    <citation type="submission" date="2017-09" db="EMBL/GenBank/DDBJ databases">
        <authorList>
            <person name="Zhang Y."/>
            <person name="Huang X."/>
            <person name="Liu J."/>
            <person name="Lu L."/>
            <person name="Peng K."/>
        </authorList>
    </citation>
    <scope>NUCLEOTIDE SEQUENCE [LARGE SCALE GENOMIC DNA]</scope>
    <source>
        <strain evidence="3">S-XJ-1</strain>
    </source>
</reference>
<evidence type="ECO:0008006" key="4">
    <source>
        <dbReference type="Google" id="ProtNLM"/>
    </source>
</evidence>
<feature type="region of interest" description="Disordered" evidence="1">
    <location>
        <begin position="99"/>
        <end position="118"/>
    </location>
</feature>
<proteinExistence type="predicted"/>
<sequence length="169" mass="17394">MPDSFTAPVSRRRFVAVTAVATGMALAGGCALPPADDEPDPLLALAVAAARDARELAAADASHGDDAPRLRRIADARRIHAERLYAEIGASEIDAAEVEPGDTAEPIDTADVPGAGSPAVCPPIGEVRERLREDARRAGEVAVDSRGYRSELAASVSAACTTAVEVVLA</sequence>
<organism evidence="2 3">
    <name type="scientific">Dietzia natronolimnaea</name>
    <dbReference type="NCBI Taxonomy" id="161920"/>
    <lineage>
        <taxon>Bacteria</taxon>
        <taxon>Bacillati</taxon>
        <taxon>Actinomycetota</taxon>
        <taxon>Actinomycetes</taxon>
        <taxon>Mycobacteriales</taxon>
        <taxon>Dietziaceae</taxon>
        <taxon>Dietzia</taxon>
    </lineage>
</organism>
<dbReference type="Proteomes" id="UP000218810">
    <property type="component" value="Unassembled WGS sequence"/>
</dbReference>
<dbReference type="InterPro" id="IPR006311">
    <property type="entry name" value="TAT_signal"/>
</dbReference>
<evidence type="ECO:0000313" key="3">
    <source>
        <dbReference type="Proteomes" id="UP000218810"/>
    </source>
</evidence>
<protein>
    <recommendedName>
        <fullName evidence="4">DUF4439 domain-containing protein</fullName>
    </recommendedName>
</protein>
<evidence type="ECO:0000313" key="2">
    <source>
        <dbReference type="EMBL" id="PAY24969.1"/>
    </source>
</evidence>
<dbReference type="RefSeq" id="WP_095716814.1">
    <property type="nucleotide sequence ID" value="NZ_NTGA01000001.1"/>
</dbReference>